<comment type="similarity">
    <text evidence="1">Belongs to the peptidase S66 family.</text>
</comment>
<dbReference type="InterPro" id="IPR003507">
    <property type="entry name" value="S66_fam"/>
</dbReference>
<dbReference type="Proteomes" id="UP000664203">
    <property type="component" value="Unassembled WGS sequence"/>
</dbReference>
<dbReference type="PIRSF" id="PIRSF028757">
    <property type="entry name" value="LD-carboxypeptidase"/>
    <property type="match status" value="1"/>
</dbReference>
<reference evidence="5" key="1">
    <citation type="submission" date="2021-03" db="EMBL/GenBank/DDBJ databases">
        <authorList>
            <person name="Tagirdzhanova G."/>
        </authorList>
    </citation>
    <scope>NUCLEOTIDE SEQUENCE</scope>
</reference>
<dbReference type="EMBL" id="CAJPDR010000747">
    <property type="protein sequence ID" value="CAF9942367.1"/>
    <property type="molecule type" value="Genomic_DNA"/>
</dbReference>
<accession>A0A8H3J7S3</accession>
<evidence type="ECO:0000313" key="5">
    <source>
        <dbReference type="EMBL" id="CAF9942367.1"/>
    </source>
</evidence>
<dbReference type="Pfam" id="PF02016">
    <property type="entry name" value="Peptidase_S66"/>
    <property type="match status" value="1"/>
</dbReference>
<evidence type="ECO:0000259" key="4">
    <source>
        <dbReference type="Pfam" id="PF17676"/>
    </source>
</evidence>
<name>A0A8H3J7S3_9LECA</name>
<organism evidence="5 6">
    <name type="scientific">Alectoria fallacina</name>
    <dbReference type="NCBI Taxonomy" id="1903189"/>
    <lineage>
        <taxon>Eukaryota</taxon>
        <taxon>Fungi</taxon>
        <taxon>Dikarya</taxon>
        <taxon>Ascomycota</taxon>
        <taxon>Pezizomycotina</taxon>
        <taxon>Lecanoromycetes</taxon>
        <taxon>OSLEUM clade</taxon>
        <taxon>Lecanoromycetidae</taxon>
        <taxon>Lecanorales</taxon>
        <taxon>Lecanorineae</taxon>
        <taxon>Parmeliaceae</taxon>
        <taxon>Alectoria</taxon>
    </lineage>
</organism>
<keyword evidence="6" id="KW-1185">Reference proteome</keyword>
<dbReference type="PANTHER" id="PTHR30237">
    <property type="entry name" value="MURAMOYLTETRAPEPTIDE CARBOXYPEPTIDASE"/>
    <property type="match status" value="1"/>
</dbReference>
<dbReference type="SUPFAM" id="SSF52317">
    <property type="entry name" value="Class I glutamine amidotransferase-like"/>
    <property type="match status" value="1"/>
</dbReference>
<dbReference type="InterPro" id="IPR040921">
    <property type="entry name" value="Peptidase_S66C"/>
</dbReference>
<dbReference type="AlphaFoldDB" id="A0A8H3J7S3"/>
<protein>
    <recommendedName>
        <fullName evidence="7">Peptidase S66, LD-carboxypeptidase A</fullName>
    </recommendedName>
</protein>
<dbReference type="Gene3D" id="3.40.50.10740">
    <property type="entry name" value="Class I glutamine amidotransferase-like"/>
    <property type="match status" value="1"/>
</dbReference>
<dbReference type="SUPFAM" id="SSF141986">
    <property type="entry name" value="LD-carboxypeptidase A C-terminal domain-like"/>
    <property type="match status" value="1"/>
</dbReference>
<dbReference type="OrthoDB" id="5186469at2759"/>
<dbReference type="Gene3D" id="3.50.30.60">
    <property type="entry name" value="LD-carboxypeptidase A C-terminal domain-like"/>
    <property type="match status" value="1"/>
</dbReference>
<dbReference type="PANTHER" id="PTHR30237:SF4">
    <property type="entry name" value="LD-CARBOXYPEPTIDASE C-TERMINAL DOMAIN-CONTAINING PROTEIN"/>
    <property type="match status" value="1"/>
</dbReference>
<proteinExistence type="inferred from homology"/>
<evidence type="ECO:0008006" key="7">
    <source>
        <dbReference type="Google" id="ProtNLM"/>
    </source>
</evidence>
<comment type="caution">
    <text evidence="5">The sequence shown here is derived from an EMBL/GenBank/DDBJ whole genome shotgun (WGS) entry which is preliminary data.</text>
</comment>
<evidence type="ECO:0000256" key="1">
    <source>
        <dbReference type="ARBA" id="ARBA00010233"/>
    </source>
</evidence>
<evidence type="ECO:0000256" key="2">
    <source>
        <dbReference type="ARBA" id="ARBA00022801"/>
    </source>
</evidence>
<evidence type="ECO:0000313" key="6">
    <source>
        <dbReference type="Proteomes" id="UP000664203"/>
    </source>
</evidence>
<dbReference type="InterPro" id="IPR040449">
    <property type="entry name" value="Peptidase_S66_N"/>
</dbReference>
<dbReference type="InterPro" id="IPR029062">
    <property type="entry name" value="Class_I_gatase-like"/>
</dbReference>
<sequence>MANGKVPLALRRGDTVAFISPSARLNHIFPAPLNRAKSHLVRLGYHDKLMLNHSEPLTFRHSILPRYEEIRSAFADPSINAIICTVGGSHANELLPYLDYELIRMNPKIFCGYSDITVLHHALFTQASLRTFYGPAAGTELGDYPQPLQFAIEHLLYVLQDSVGKPIGPVPRSLEWAAKLPDIGTDSQRPREQSPSPGWTWLRPGKAIGHIFGGCLPFILHLAGPKSWPHYRDRILLLENPMGEKMEDPFSLTSTRAKIADPVNLEVFEQSNGAIVGRPYAFDEEMRDEFAQLVKDQCYGTNLLFPLNVDVGHTDPLLTVPVNAMVGLDSEKDEFIILEAGVCANNGD</sequence>
<evidence type="ECO:0000259" key="3">
    <source>
        <dbReference type="Pfam" id="PF02016"/>
    </source>
</evidence>
<dbReference type="InterPro" id="IPR027461">
    <property type="entry name" value="Carboxypeptidase_A_C_sf"/>
</dbReference>
<dbReference type="Pfam" id="PF17676">
    <property type="entry name" value="Peptidase_S66C"/>
    <property type="match status" value="1"/>
</dbReference>
<gene>
    <name evidence="5" type="ORF">ALECFALPRED_009716</name>
</gene>
<feature type="domain" description="LD-carboxypeptidase N-terminal" evidence="3">
    <location>
        <begin position="16"/>
        <end position="134"/>
    </location>
</feature>
<dbReference type="InterPro" id="IPR027478">
    <property type="entry name" value="LdcA_N"/>
</dbReference>
<feature type="domain" description="LD-carboxypeptidase C-terminal" evidence="4">
    <location>
        <begin position="209"/>
        <end position="327"/>
    </location>
</feature>
<keyword evidence="2" id="KW-0378">Hydrolase</keyword>
<dbReference type="GO" id="GO:0016787">
    <property type="term" value="F:hydrolase activity"/>
    <property type="evidence" value="ECO:0007669"/>
    <property type="project" value="UniProtKB-KW"/>
</dbReference>